<dbReference type="RefSeq" id="WP_188634403.1">
    <property type="nucleotide sequence ID" value="NZ_BMNQ01000109.1"/>
</dbReference>
<keyword evidence="3 6" id="KW-0378">Hydrolase</keyword>
<evidence type="ECO:0000256" key="6">
    <source>
        <dbReference type="RuleBase" id="RU003435"/>
    </source>
</evidence>
<organism evidence="8 9">
    <name type="scientific">Lentibacillus kapialis</name>
    <dbReference type="NCBI Taxonomy" id="340214"/>
    <lineage>
        <taxon>Bacteria</taxon>
        <taxon>Bacillati</taxon>
        <taxon>Bacillota</taxon>
        <taxon>Bacilli</taxon>
        <taxon>Bacillales</taxon>
        <taxon>Bacillaceae</taxon>
        <taxon>Lentibacillus</taxon>
    </lineage>
</organism>
<dbReference type="InterPro" id="IPR001567">
    <property type="entry name" value="Pept_M3A_M3B_dom"/>
</dbReference>
<reference evidence="8" key="1">
    <citation type="journal article" date="2014" name="Int. J. Syst. Evol. Microbiol.">
        <title>Complete genome sequence of Corynebacterium casei LMG S-19264T (=DSM 44701T), isolated from a smear-ripened cheese.</title>
        <authorList>
            <consortium name="US DOE Joint Genome Institute (JGI-PGF)"/>
            <person name="Walter F."/>
            <person name="Albersmeier A."/>
            <person name="Kalinowski J."/>
            <person name="Ruckert C."/>
        </authorList>
    </citation>
    <scope>NUCLEOTIDE SEQUENCE</scope>
    <source>
        <strain evidence="8">JCM 12580</strain>
    </source>
</reference>
<feature type="domain" description="Peptidase M3A/M3B catalytic" evidence="7">
    <location>
        <begin position="317"/>
        <end position="565"/>
    </location>
</feature>
<dbReference type="GO" id="GO:0006508">
    <property type="term" value="P:proteolysis"/>
    <property type="evidence" value="ECO:0007669"/>
    <property type="project" value="UniProtKB-KW"/>
</dbReference>
<dbReference type="AlphaFoldDB" id="A0A917V1N4"/>
<sequence length="583" mass="67707">METFNLSTRWNLDNLQCGRDLERFKTHLSSISDKLTEIEECSKSHVLYENALITISQLIKQIESAESFYYCLTTEDIEPSHLTSLNGTISILKSKVYSIISDLKERLNHMNETQFVDWANNVKQQNFLAELVSDVKRVTKQDKVISNFVKETLSSLEDLYVQVRNNIEVKIDPVNERNEISFAEAINLSLSHPDKSKRLRVFKELNKDLETQANIFASIYNHMVGLRLNENKIKKIDYLDESLKLNGISRQTLNAMWNAVETNIQRLSSYFKKPGSEKISWHELMTSSQNVSLQITYSQAVDEISNSLVNIDSDMCEFVKEVISKRWVDVEHRKTKPPGGFCAPFIPEGESRISLSFDNNIDSARRLAHELGHAWHFKQMKDIPSLRFSDDTFEMTMAETSSIFFETSFIDYSIQNTNDISAKISILGEKIERSLNYLMSIRGAFLFETKFYEYRKNGQLDSKQIEELSLTCQEEAYGNSLSNYEPFVWIKYGQFYQSNIPFYNYPYSFGFLLSIGLLEIAKVDKLFKQRFQGFLSETGSLPLEQLFKKHFQTDLSQPDFWQKSVQRLIQDIEQYNKLVNNCT</sequence>
<proteinExistence type="inferred from homology"/>
<dbReference type="PANTHER" id="PTHR34217">
    <property type="entry name" value="METAL-DEPENDENT CARBOXYPEPTIDASE"/>
    <property type="match status" value="1"/>
</dbReference>
<evidence type="ECO:0000256" key="2">
    <source>
        <dbReference type="ARBA" id="ARBA00022723"/>
    </source>
</evidence>
<name>A0A917V1N4_9BACI</name>
<keyword evidence="5 6" id="KW-0482">Metalloprotease</keyword>
<gene>
    <name evidence="8" type="primary">pepF</name>
    <name evidence="8" type="ORF">GCM10007063_34980</name>
</gene>
<dbReference type="Gene3D" id="1.10.1370.30">
    <property type="match status" value="1"/>
</dbReference>
<dbReference type="PANTHER" id="PTHR34217:SF1">
    <property type="entry name" value="CARBOXYPEPTIDASE 1"/>
    <property type="match status" value="1"/>
</dbReference>
<evidence type="ECO:0000313" key="8">
    <source>
        <dbReference type="EMBL" id="GGK09504.1"/>
    </source>
</evidence>
<dbReference type="Pfam" id="PF01432">
    <property type="entry name" value="Peptidase_M3"/>
    <property type="match status" value="1"/>
</dbReference>
<dbReference type="GO" id="GO:0004181">
    <property type="term" value="F:metallocarboxypeptidase activity"/>
    <property type="evidence" value="ECO:0007669"/>
    <property type="project" value="InterPro"/>
</dbReference>
<dbReference type="Proteomes" id="UP000658382">
    <property type="component" value="Unassembled WGS sequence"/>
</dbReference>
<accession>A0A917V1N4</accession>
<evidence type="ECO:0000256" key="1">
    <source>
        <dbReference type="ARBA" id="ARBA00022670"/>
    </source>
</evidence>
<dbReference type="InterPro" id="IPR001333">
    <property type="entry name" value="Peptidase_M32_Taq"/>
</dbReference>
<protein>
    <submittedName>
        <fullName evidence="8">Oligoendopeptidase F</fullName>
    </submittedName>
</protein>
<keyword evidence="2 6" id="KW-0479">Metal-binding</keyword>
<evidence type="ECO:0000259" key="7">
    <source>
        <dbReference type="Pfam" id="PF01432"/>
    </source>
</evidence>
<keyword evidence="4 6" id="KW-0862">Zinc</keyword>
<evidence type="ECO:0000313" key="9">
    <source>
        <dbReference type="Proteomes" id="UP000658382"/>
    </source>
</evidence>
<dbReference type="EMBL" id="BMNQ01000109">
    <property type="protein sequence ID" value="GGK09504.1"/>
    <property type="molecule type" value="Genomic_DNA"/>
</dbReference>
<keyword evidence="9" id="KW-1185">Reference proteome</keyword>
<dbReference type="GO" id="GO:0004222">
    <property type="term" value="F:metalloendopeptidase activity"/>
    <property type="evidence" value="ECO:0007669"/>
    <property type="project" value="InterPro"/>
</dbReference>
<dbReference type="SUPFAM" id="SSF55486">
    <property type="entry name" value="Metalloproteases ('zincins'), catalytic domain"/>
    <property type="match status" value="1"/>
</dbReference>
<comment type="caution">
    <text evidence="8">The sequence shown here is derived from an EMBL/GenBank/DDBJ whole genome shotgun (WGS) entry which is preliminary data.</text>
</comment>
<keyword evidence="1 6" id="KW-0645">Protease</keyword>
<evidence type="ECO:0000256" key="5">
    <source>
        <dbReference type="ARBA" id="ARBA00023049"/>
    </source>
</evidence>
<evidence type="ECO:0000256" key="4">
    <source>
        <dbReference type="ARBA" id="ARBA00022833"/>
    </source>
</evidence>
<comment type="similarity">
    <text evidence="6">Belongs to the peptidase M3 family.</text>
</comment>
<dbReference type="GO" id="GO:0046872">
    <property type="term" value="F:metal ion binding"/>
    <property type="evidence" value="ECO:0007669"/>
    <property type="project" value="UniProtKB-UniRule"/>
</dbReference>
<comment type="cofactor">
    <cofactor evidence="6">
        <name>Zn(2+)</name>
        <dbReference type="ChEBI" id="CHEBI:29105"/>
    </cofactor>
    <text evidence="6">Binds 1 zinc ion.</text>
</comment>
<reference evidence="8" key="2">
    <citation type="submission" date="2020-09" db="EMBL/GenBank/DDBJ databases">
        <authorList>
            <person name="Sun Q."/>
            <person name="Ohkuma M."/>
        </authorList>
    </citation>
    <scope>NUCLEOTIDE SEQUENCE</scope>
    <source>
        <strain evidence="8">JCM 12580</strain>
    </source>
</reference>
<evidence type="ECO:0000256" key="3">
    <source>
        <dbReference type="ARBA" id="ARBA00022801"/>
    </source>
</evidence>